<feature type="signal peptide" evidence="2">
    <location>
        <begin position="1"/>
        <end position="31"/>
    </location>
</feature>
<accession>A0A501PHE5</accession>
<dbReference type="InterPro" id="IPR015943">
    <property type="entry name" value="WD40/YVTN_repeat-like_dom_sf"/>
</dbReference>
<evidence type="ECO:0000256" key="1">
    <source>
        <dbReference type="SAM" id="MobiDB-lite"/>
    </source>
</evidence>
<feature type="compositionally biased region" description="Basic and acidic residues" evidence="1">
    <location>
        <begin position="398"/>
        <end position="416"/>
    </location>
</feature>
<feature type="region of interest" description="Disordered" evidence="1">
    <location>
        <begin position="398"/>
        <end position="420"/>
    </location>
</feature>
<evidence type="ECO:0000259" key="3">
    <source>
        <dbReference type="Pfam" id="PF22494"/>
    </source>
</evidence>
<dbReference type="RefSeq" id="WP_139941115.1">
    <property type="nucleotide sequence ID" value="NZ_JBHSYP010000006.1"/>
</dbReference>
<feature type="domain" description="Choice-of-anchor I" evidence="3">
    <location>
        <begin position="49"/>
        <end position="515"/>
    </location>
</feature>
<dbReference type="Gene3D" id="2.130.10.10">
    <property type="entry name" value="YVTN repeat-like/Quinoprotein amine dehydrogenase"/>
    <property type="match status" value="1"/>
</dbReference>
<reference evidence="5" key="1">
    <citation type="submission" date="2019-06" db="EMBL/GenBank/DDBJ databases">
        <title>The complete genome of Emcibacter congregatus ZYLT.</title>
        <authorList>
            <person name="Zhao Z."/>
        </authorList>
    </citation>
    <scope>NUCLEOTIDE SEQUENCE [LARGE SCALE GENOMIC DNA]</scope>
    <source>
        <strain evidence="5">MCCC 1A06723</strain>
    </source>
</reference>
<dbReference type="OrthoDB" id="9803927at2"/>
<dbReference type="PANTHER" id="PTHR46928">
    <property type="entry name" value="MESENCHYME-SPECIFIC CELL SURFACE GLYCOPROTEIN"/>
    <property type="match status" value="1"/>
</dbReference>
<dbReference type="InterPro" id="IPR055188">
    <property type="entry name" value="Choice_anch_I"/>
</dbReference>
<comment type="caution">
    <text evidence="4">The sequence shown here is derived from an EMBL/GenBank/DDBJ whole genome shotgun (WGS) entry which is preliminary data.</text>
</comment>
<proteinExistence type="predicted"/>
<dbReference type="Proteomes" id="UP000319148">
    <property type="component" value="Unassembled WGS sequence"/>
</dbReference>
<dbReference type="SUPFAM" id="SSF75011">
    <property type="entry name" value="3-carboxy-cis,cis-mucoante lactonizing enzyme"/>
    <property type="match status" value="1"/>
</dbReference>
<organism evidence="4 5">
    <name type="scientific">Emcibacter nanhaiensis</name>
    <dbReference type="NCBI Taxonomy" id="1505037"/>
    <lineage>
        <taxon>Bacteria</taxon>
        <taxon>Pseudomonadati</taxon>
        <taxon>Pseudomonadota</taxon>
        <taxon>Alphaproteobacteria</taxon>
        <taxon>Emcibacterales</taxon>
        <taxon>Emcibacteraceae</taxon>
        <taxon>Emcibacter</taxon>
    </lineage>
</organism>
<gene>
    <name evidence="4" type="ORF">FIV46_11720</name>
</gene>
<dbReference type="AlphaFoldDB" id="A0A501PHE5"/>
<dbReference type="PANTHER" id="PTHR46928:SF1">
    <property type="entry name" value="MESENCHYME-SPECIFIC CELL SURFACE GLYCOPROTEIN"/>
    <property type="match status" value="1"/>
</dbReference>
<sequence>MSIHKNSFFPKAGRTIITFFLLSAVAFPAMANQMELSTLATWETGIHGKSAAEIVVFQKSTGNIYFVNGATPSVEVVRLTASGEIEHVTRLKLAKSESPTSVAVRDDLIAVAVHDDKAKGRPGKIVFFSNGHHRIREIAAGSLPDMVTFSPDGRYVLAANEGEPHGKVDPEGSVTVIDLATGIDKATSSLVTFRNLDRQALVEAGVRIAPGKSMAEDAEPEYIAISGDSRTAWVSLQENNALARIDIAGARLEKVIPLGLKDHSRAENALDAVDGDGIHIVPRPLYGMYMPDSIAVLEHGGENYILTANEGDARDEEIKLAAAKLDPAALSPAERKELARLRLSGTDGDLDGDGDIDRLQTYGARSFSIFDMDGHLVFDSGSDFERITADRLGEFFNSDKDVGNSGDSRSDNKGPEPEGLTIGKVGNRIYAFIGLETTGGVMVYDVTDPRAPFFAAYHNPRKFDTGFDFSSSKDMTKAGYLGPEGLSFVAAEDSPTGTPLLLIAYEISGNVEIVHIN</sequence>
<keyword evidence="5" id="KW-1185">Reference proteome</keyword>
<name>A0A501PHE5_9PROT</name>
<evidence type="ECO:0000313" key="4">
    <source>
        <dbReference type="EMBL" id="TPD59452.1"/>
    </source>
</evidence>
<protein>
    <submittedName>
        <fullName evidence="4">Alkaline phosphatase</fullName>
    </submittedName>
</protein>
<dbReference type="NCBIfam" id="NF038117">
    <property type="entry name" value="choice_anch_I"/>
    <property type="match status" value="1"/>
</dbReference>
<keyword evidence="2" id="KW-0732">Signal</keyword>
<feature type="chain" id="PRO_5021316941" evidence="2">
    <location>
        <begin position="32"/>
        <end position="517"/>
    </location>
</feature>
<evidence type="ECO:0000256" key="2">
    <source>
        <dbReference type="SAM" id="SignalP"/>
    </source>
</evidence>
<dbReference type="Pfam" id="PF22494">
    <property type="entry name" value="choice_anch_I"/>
    <property type="match status" value="1"/>
</dbReference>
<dbReference type="EMBL" id="VFIY01000014">
    <property type="protein sequence ID" value="TPD59452.1"/>
    <property type="molecule type" value="Genomic_DNA"/>
</dbReference>
<evidence type="ECO:0000313" key="5">
    <source>
        <dbReference type="Proteomes" id="UP000319148"/>
    </source>
</evidence>
<dbReference type="InterPro" id="IPR052956">
    <property type="entry name" value="Mesenchyme-surface_protein"/>
</dbReference>